<organism evidence="2 3">
    <name type="scientific">Araneus ventricosus</name>
    <name type="common">Orbweaver spider</name>
    <name type="synonym">Epeira ventricosa</name>
    <dbReference type="NCBI Taxonomy" id="182803"/>
    <lineage>
        <taxon>Eukaryota</taxon>
        <taxon>Metazoa</taxon>
        <taxon>Ecdysozoa</taxon>
        <taxon>Arthropoda</taxon>
        <taxon>Chelicerata</taxon>
        <taxon>Arachnida</taxon>
        <taxon>Araneae</taxon>
        <taxon>Araneomorphae</taxon>
        <taxon>Entelegynae</taxon>
        <taxon>Araneoidea</taxon>
        <taxon>Araneidae</taxon>
        <taxon>Araneus</taxon>
    </lineage>
</organism>
<accession>A0A4Y2WCG4</accession>
<dbReference type="EMBL" id="BGPR01058147">
    <property type="protein sequence ID" value="GBO34344.1"/>
    <property type="molecule type" value="Genomic_DNA"/>
</dbReference>
<sequence>MYEGCSLKNKWLDNLVSLVILSSVFEAIRRLFWDEPRNFEPRSDDENDTRAGTPFSRPPRHTSGRAFDTLRIIKRATGPIHSGSSVESGSEPGTLRLQGRHPTTRPPRSH</sequence>
<protein>
    <submittedName>
        <fullName evidence="2">Uncharacterized protein</fullName>
    </submittedName>
</protein>
<dbReference type="AlphaFoldDB" id="A0A4Y2WCG4"/>
<evidence type="ECO:0000313" key="2">
    <source>
        <dbReference type="EMBL" id="GBO34344.1"/>
    </source>
</evidence>
<gene>
    <name evidence="2" type="ORF">AVEN_39630_1</name>
</gene>
<name>A0A4Y2WCG4_ARAVE</name>
<evidence type="ECO:0000256" key="1">
    <source>
        <dbReference type="SAM" id="MobiDB-lite"/>
    </source>
</evidence>
<comment type="caution">
    <text evidence="2">The sequence shown here is derived from an EMBL/GenBank/DDBJ whole genome shotgun (WGS) entry which is preliminary data.</text>
</comment>
<reference evidence="2 3" key="1">
    <citation type="journal article" date="2019" name="Sci. Rep.">
        <title>Orb-weaving spider Araneus ventricosus genome elucidates the spidroin gene catalogue.</title>
        <authorList>
            <person name="Kono N."/>
            <person name="Nakamura H."/>
            <person name="Ohtoshi R."/>
            <person name="Moran D.A.P."/>
            <person name="Shinohara A."/>
            <person name="Yoshida Y."/>
            <person name="Fujiwara M."/>
            <person name="Mori M."/>
            <person name="Tomita M."/>
            <person name="Arakawa K."/>
        </authorList>
    </citation>
    <scope>NUCLEOTIDE SEQUENCE [LARGE SCALE GENOMIC DNA]</scope>
</reference>
<dbReference type="Proteomes" id="UP000499080">
    <property type="component" value="Unassembled WGS sequence"/>
</dbReference>
<proteinExistence type="predicted"/>
<feature type="compositionally biased region" description="Low complexity" evidence="1">
    <location>
        <begin position="82"/>
        <end position="91"/>
    </location>
</feature>
<feature type="compositionally biased region" description="Basic residues" evidence="1">
    <location>
        <begin position="98"/>
        <end position="110"/>
    </location>
</feature>
<feature type="region of interest" description="Disordered" evidence="1">
    <location>
        <begin position="37"/>
        <end position="110"/>
    </location>
</feature>
<keyword evidence="3" id="KW-1185">Reference proteome</keyword>
<evidence type="ECO:0000313" key="3">
    <source>
        <dbReference type="Proteomes" id="UP000499080"/>
    </source>
</evidence>